<keyword evidence="3 5" id="KW-1133">Transmembrane helix</keyword>
<protein>
    <submittedName>
        <fullName evidence="6">VIT1/CCC1 transporter family protein</fullName>
    </submittedName>
</protein>
<feature type="transmembrane region" description="Helical" evidence="5">
    <location>
        <begin position="343"/>
        <end position="364"/>
    </location>
</feature>
<feature type="transmembrane region" description="Helical" evidence="5">
    <location>
        <begin position="157"/>
        <end position="183"/>
    </location>
</feature>
<proteinExistence type="predicted"/>
<feature type="transmembrane region" description="Helical" evidence="5">
    <location>
        <begin position="308"/>
        <end position="331"/>
    </location>
</feature>
<comment type="subcellular location">
    <subcellularLocation>
        <location evidence="1">Endomembrane system</location>
        <topology evidence="1">Multi-pass membrane protein</topology>
    </subcellularLocation>
</comment>
<evidence type="ECO:0000256" key="4">
    <source>
        <dbReference type="ARBA" id="ARBA00023136"/>
    </source>
</evidence>
<evidence type="ECO:0000256" key="5">
    <source>
        <dbReference type="SAM" id="Phobius"/>
    </source>
</evidence>
<name>A0ABV6P9R3_9MICC</name>
<gene>
    <name evidence="6" type="ORF">ACFFFR_05620</name>
</gene>
<dbReference type="SUPFAM" id="SSF47240">
    <property type="entry name" value="Ferritin-like"/>
    <property type="match status" value="1"/>
</dbReference>
<evidence type="ECO:0000313" key="7">
    <source>
        <dbReference type="Proteomes" id="UP001589862"/>
    </source>
</evidence>
<dbReference type="InterPro" id="IPR009078">
    <property type="entry name" value="Ferritin-like_SF"/>
</dbReference>
<dbReference type="CDD" id="cd01044">
    <property type="entry name" value="Ferritin_CCC1_N"/>
    <property type="match status" value="1"/>
</dbReference>
<sequence length="365" mass="39444">MSVTTSSAPSKDQIKRWRRYLADEIAEGQLYQELATRKTGEERQILLGLAEAEKRHQLHWRTLLGDHAEPMPRPSFYRTLLRWLAKIFGSVFVLALAQRAESDTPYVKETDATRRMAADEAIHEEVIRGLAARERERLSGNFRAAIFGANDGLVSNLALVLGIGATGVSQSIVLFSGIAGLLAGAMSMAAGEFVSVRSQDELLDAAKPTQVTLTAARHVDLNENELFLVYKARGMSDEDARHRALERIGVFNCDCNPTLSLDPAEEHVDEAESRDNARGAAISSFLFFSAGAIIPVLPYIFGLNGLPAIIWATVLVGLALLVTGGIVGVLSGASPFSRALRQLAIGWGAAAVTYILGLLFGTVLG</sequence>
<feature type="transmembrane region" description="Helical" evidence="5">
    <location>
        <begin position="280"/>
        <end position="302"/>
    </location>
</feature>
<dbReference type="Pfam" id="PF01988">
    <property type="entry name" value="VIT1"/>
    <property type="match status" value="1"/>
</dbReference>
<dbReference type="InterPro" id="IPR039376">
    <property type="entry name" value="Ferritin_CCC1_N"/>
</dbReference>
<dbReference type="Proteomes" id="UP001589862">
    <property type="component" value="Unassembled WGS sequence"/>
</dbReference>
<dbReference type="RefSeq" id="WP_377458581.1">
    <property type="nucleotide sequence ID" value="NZ_JBHLUB010000026.1"/>
</dbReference>
<organism evidence="6 7">
    <name type="scientific">Micrococcoides hystricis</name>
    <dbReference type="NCBI Taxonomy" id="1572761"/>
    <lineage>
        <taxon>Bacteria</taxon>
        <taxon>Bacillati</taxon>
        <taxon>Actinomycetota</taxon>
        <taxon>Actinomycetes</taxon>
        <taxon>Micrococcales</taxon>
        <taxon>Micrococcaceae</taxon>
        <taxon>Micrococcoides</taxon>
    </lineage>
</organism>
<evidence type="ECO:0000256" key="3">
    <source>
        <dbReference type="ARBA" id="ARBA00022989"/>
    </source>
</evidence>
<dbReference type="InterPro" id="IPR008217">
    <property type="entry name" value="Ccc1_fam"/>
</dbReference>
<keyword evidence="2 5" id="KW-0812">Transmembrane</keyword>
<comment type="caution">
    <text evidence="6">The sequence shown here is derived from an EMBL/GenBank/DDBJ whole genome shotgun (WGS) entry which is preliminary data.</text>
</comment>
<reference evidence="6 7" key="1">
    <citation type="submission" date="2024-09" db="EMBL/GenBank/DDBJ databases">
        <authorList>
            <person name="Sun Q."/>
            <person name="Mori K."/>
        </authorList>
    </citation>
    <scope>NUCLEOTIDE SEQUENCE [LARGE SCALE GENOMIC DNA]</scope>
    <source>
        <strain evidence="6 7">NCAIM B.02604</strain>
    </source>
</reference>
<dbReference type="EMBL" id="JBHLUB010000026">
    <property type="protein sequence ID" value="MFC0581859.1"/>
    <property type="molecule type" value="Genomic_DNA"/>
</dbReference>
<evidence type="ECO:0000256" key="2">
    <source>
        <dbReference type="ARBA" id="ARBA00022692"/>
    </source>
</evidence>
<dbReference type="PANTHER" id="PTHR31851">
    <property type="entry name" value="FE(2+)/MN(2+) TRANSPORTER PCL1"/>
    <property type="match status" value="1"/>
</dbReference>
<keyword evidence="7" id="KW-1185">Reference proteome</keyword>
<keyword evidence="4 5" id="KW-0472">Membrane</keyword>
<evidence type="ECO:0000256" key="1">
    <source>
        <dbReference type="ARBA" id="ARBA00004127"/>
    </source>
</evidence>
<evidence type="ECO:0000313" key="6">
    <source>
        <dbReference type="EMBL" id="MFC0581859.1"/>
    </source>
</evidence>
<dbReference type="CDD" id="cd02433">
    <property type="entry name" value="Nodulin-21_like_2"/>
    <property type="match status" value="1"/>
</dbReference>
<accession>A0ABV6P9R3</accession>